<dbReference type="NCBIfam" id="TIGR01552">
    <property type="entry name" value="phd_fam"/>
    <property type="match status" value="1"/>
</dbReference>
<dbReference type="EMBL" id="CP002017">
    <property type="protein sequence ID" value="ADG07789.1"/>
    <property type="molecule type" value="Genomic_DNA"/>
</dbReference>
<evidence type="ECO:0000313" key="3">
    <source>
        <dbReference type="EMBL" id="ADG07789.1"/>
    </source>
</evidence>
<dbReference type="Pfam" id="PF02604">
    <property type="entry name" value="PhdYeFM_antitox"/>
    <property type="match status" value="1"/>
</dbReference>
<dbReference type="SUPFAM" id="SSF143120">
    <property type="entry name" value="YefM-like"/>
    <property type="match status" value="1"/>
</dbReference>
<evidence type="ECO:0000256" key="1">
    <source>
        <dbReference type="ARBA" id="ARBA00009981"/>
    </source>
</evidence>
<evidence type="ECO:0000256" key="2">
    <source>
        <dbReference type="RuleBase" id="RU362080"/>
    </source>
</evidence>
<reference evidence="3 4" key="1">
    <citation type="journal article" date="2011" name="Stand. Genomic Sci.">
        <title>Complete genome sequence of the thermophilic, hydrogen-oxidizing Bacillus tusciae type strain (T2) and reclassification in the new genus, Kyrpidia gen. nov. as Kyrpidia tusciae comb. nov. and emendation of the family Alicyclobacillaceae da Costa and Rainey, 2010.</title>
        <authorList>
            <person name="Klenk H.P."/>
            <person name="Lapidus A."/>
            <person name="Chertkov O."/>
            <person name="Copeland A."/>
            <person name="Del Rio T.G."/>
            <person name="Nolan M."/>
            <person name="Lucas S."/>
            <person name="Chen F."/>
            <person name="Tice H."/>
            <person name="Cheng J.F."/>
            <person name="Han C."/>
            <person name="Bruce D."/>
            <person name="Goodwin L."/>
            <person name="Pitluck S."/>
            <person name="Pati A."/>
            <person name="Ivanova N."/>
            <person name="Mavromatis K."/>
            <person name="Daum C."/>
            <person name="Chen A."/>
            <person name="Palaniappan K."/>
            <person name="Chang Y.J."/>
            <person name="Land M."/>
            <person name="Hauser L."/>
            <person name="Jeffries C.D."/>
            <person name="Detter J.C."/>
            <person name="Rohde M."/>
            <person name="Abt B."/>
            <person name="Pukall R."/>
            <person name="Goker M."/>
            <person name="Bristow J."/>
            <person name="Markowitz V."/>
            <person name="Hugenholtz P."/>
            <person name="Eisen J.A."/>
        </authorList>
    </citation>
    <scope>NUCLEOTIDE SEQUENCE [LARGE SCALE GENOMIC DNA]</scope>
    <source>
        <strain evidence="3 4">DSM 2912</strain>
    </source>
</reference>
<sequence length="79" mass="8383">MRFITARELRAGAGSLWKQLRDGDDVVVTLNGKPVALLLPADKRFLETRTGDPAAGSSGIGFGRFAPNVLGGGERSVDR</sequence>
<name>D5WX08_KYRT2</name>
<accession>D5WX08</accession>
<dbReference type="AlphaFoldDB" id="D5WX08"/>
<comment type="similarity">
    <text evidence="1 2">Belongs to the phD/YefM antitoxin family.</text>
</comment>
<dbReference type="InterPro" id="IPR006442">
    <property type="entry name" value="Antitoxin_Phd/YefM"/>
</dbReference>
<dbReference type="Gene3D" id="3.40.1620.10">
    <property type="entry name" value="YefM-like domain"/>
    <property type="match status" value="1"/>
</dbReference>
<gene>
    <name evidence="3" type="ordered locus">Btus_3178</name>
</gene>
<proteinExistence type="inferred from homology"/>
<dbReference type="RefSeq" id="WP_013077068.1">
    <property type="nucleotide sequence ID" value="NC_014098.1"/>
</dbReference>
<dbReference type="InterPro" id="IPR036165">
    <property type="entry name" value="YefM-like_sf"/>
</dbReference>
<dbReference type="eggNOG" id="COG4118">
    <property type="taxonomic scope" value="Bacteria"/>
</dbReference>
<dbReference type="KEGG" id="bts:Btus_3178"/>
<dbReference type="OrthoDB" id="2086879at2"/>
<keyword evidence="4" id="KW-1185">Reference proteome</keyword>
<dbReference type="STRING" id="562970.Btus_3178"/>
<protein>
    <recommendedName>
        <fullName evidence="2">Antitoxin</fullName>
    </recommendedName>
</protein>
<dbReference type="HOGENOM" id="CLU_2601453_0_0_9"/>
<comment type="function">
    <text evidence="2">Antitoxin component of a type II toxin-antitoxin (TA) system.</text>
</comment>
<dbReference type="Proteomes" id="UP000002368">
    <property type="component" value="Chromosome"/>
</dbReference>
<organism evidence="3 4">
    <name type="scientific">Kyrpidia tusciae (strain DSM 2912 / NBRC 15312 / T2)</name>
    <name type="common">Bacillus tusciae</name>
    <dbReference type="NCBI Taxonomy" id="562970"/>
    <lineage>
        <taxon>Bacteria</taxon>
        <taxon>Bacillati</taxon>
        <taxon>Bacillota</taxon>
        <taxon>Bacilli</taxon>
        <taxon>Bacillales</taxon>
        <taxon>Alicyclobacillaceae</taxon>
        <taxon>Kyrpidia</taxon>
    </lineage>
</organism>
<evidence type="ECO:0000313" key="4">
    <source>
        <dbReference type="Proteomes" id="UP000002368"/>
    </source>
</evidence>